<feature type="transmembrane region" description="Helical" evidence="7">
    <location>
        <begin position="335"/>
        <end position="358"/>
    </location>
</feature>
<dbReference type="InterPro" id="IPR038770">
    <property type="entry name" value="Na+/solute_symporter_sf"/>
</dbReference>
<dbReference type="PANTHER" id="PTHR42751:SF6">
    <property type="entry name" value="CONSERVED INTEGRAL MEMBRANE TRANSPORT PROTEIN-RELATED"/>
    <property type="match status" value="1"/>
</dbReference>
<name>A0A6J6CKE5_9ZZZZ</name>
<dbReference type="Pfam" id="PF00999">
    <property type="entry name" value="Na_H_Exchanger"/>
    <property type="match status" value="1"/>
</dbReference>
<dbReference type="GO" id="GO:0016020">
    <property type="term" value="C:membrane"/>
    <property type="evidence" value="ECO:0007669"/>
    <property type="project" value="UniProtKB-SubCell"/>
</dbReference>
<evidence type="ECO:0000256" key="4">
    <source>
        <dbReference type="ARBA" id="ARBA00022692"/>
    </source>
</evidence>
<proteinExistence type="inferred from homology"/>
<feature type="domain" description="Cation/H+ exchanger transmembrane" evidence="8">
    <location>
        <begin position="26"/>
        <end position="382"/>
    </location>
</feature>
<accession>A0A6J6CKE5</accession>
<feature type="transmembrane region" description="Helical" evidence="7">
    <location>
        <begin position="246"/>
        <end position="266"/>
    </location>
</feature>
<keyword evidence="5 7" id="KW-1133">Transmembrane helix</keyword>
<dbReference type="GO" id="GO:1902600">
    <property type="term" value="P:proton transmembrane transport"/>
    <property type="evidence" value="ECO:0007669"/>
    <property type="project" value="InterPro"/>
</dbReference>
<evidence type="ECO:0000256" key="3">
    <source>
        <dbReference type="ARBA" id="ARBA00022448"/>
    </source>
</evidence>
<organism evidence="9">
    <name type="scientific">freshwater metagenome</name>
    <dbReference type="NCBI Taxonomy" id="449393"/>
    <lineage>
        <taxon>unclassified sequences</taxon>
        <taxon>metagenomes</taxon>
        <taxon>ecological metagenomes</taxon>
    </lineage>
</organism>
<evidence type="ECO:0000256" key="5">
    <source>
        <dbReference type="ARBA" id="ARBA00022989"/>
    </source>
</evidence>
<feature type="transmembrane region" description="Helical" evidence="7">
    <location>
        <begin position="182"/>
        <end position="208"/>
    </location>
</feature>
<keyword evidence="4 7" id="KW-0812">Transmembrane</keyword>
<feature type="transmembrane region" description="Helical" evidence="7">
    <location>
        <begin position="75"/>
        <end position="96"/>
    </location>
</feature>
<evidence type="ECO:0000256" key="1">
    <source>
        <dbReference type="ARBA" id="ARBA00004141"/>
    </source>
</evidence>
<feature type="transmembrane region" description="Helical" evidence="7">
    <location>
        <begin position="364"/>
        <end position="384"/>
    </location>
</feature>
<comment type="similarity">
    <text evidence="2">Belongs to the monovalent cation:proton antiporter 2 (CPA2) transporter (TC 2.A.37) family.</text>
</comment>
<dbReference type="AlphaFoldDB" id="A0A6J6CKE5"/>
<dbReference type="Gene3D" id="1.20.1530.20">
    <property type="match status" value="1"/>
</dbReference>
<reference evidence="9" key="1">
    <citation type="submission" date="2020-05" db="EMBL/GenBank/DDBJ databases">
        <authorList>
            <person name="Chiriac C."/>
            <person name="Salcher M."/>
            <person name="Ghai R."/>
            <person name="Kavagutti S V."/>
        </authorList>
    </citation>
    <scope>NUCLEOTIDE SEQUENCE</scope>
</reference>
<dbReference type="GO" id="GO:0015297">
    <property type="term" value="F:antiporter activity"/>
    <property type="evidence" value="ECO:0007669"/>
    <property type="project" value="InterPro"/>
</dbReference>
<feature type="transmembrane region" description="Helical" evidence="7">
    <location>
        <begin position="116"/>
        <end position="137"/>
    </location>
</feature>
<dbReference type="EMBL" id="CAEZSZ010000023">
    <property type="protein sequence ID" value="CAB4551871.1"/>
    <property type="molecule type" value="Genomic_DNA"/>
</dbReference>
<comment type="subcellular location">
    <subcellularLocation>
        <location evidence="1">Membrane</location>
        <topology evidence="1">Multi-pass membrane protein</topology>
    </subcellularLocation>
</comment>
<sequence length="397" mass="41247">MGPLIYSAKISEIESMALVETGLILLVLGVLAYVAVRVKFSVVPFYLALGLALGEGGIFPLSLSETFLTTGAQLGAILLLLMLGLEHSGPSLLSAFLERKSVGLIDFLANALPGAIIALILGWGFVGAVVLGGITYVSSSGISSQMMKETGWRGSELSKRVVAVLVIEDLALAPYLSLITTLVAGAAFVAGAISVSAAFVITALALFLSFKGENAFGKILNTQAQGGLLLTVFGMALLAAGSAEMIGFSSAVAAFLVGLLLTGEVAQAVRLRLSPLRDLFAAIFFLFFGLSVSPAEILPVLPLALLLAALGIFGKLLVGWKVARDMSDPSAWKRAGAFLIPRGEFSIVIAGLAAATWFGGQLQALTITYVLLTSLAASIALRAFRSSLENPTAKKKP</sequence>
<feature type="transmembrane region" description="Helical" evidence="7">
    <location>
        <begin position="42"/>
        <end position="63"/>
    </location>
</feature>
<feature type="transmembrane region" description="Helical" evidence="7">
    <location>
        <begin position="157"/>
        <end position="176"/>
    </location>
</feature>
<feature type="transmembrane region" description="Helical" evidence="7">
    <location>
        <begin position="17"/>
        <end position="36"/>
    </location>
</feature>
<keyword evidence="6 7" id="KW-0472">Membrane</keyword>
<dbReference type="PANTHER" id="PTHR42751">
    <property type="entry name" value="SODIUM/HYDROGEN EXCHANGER FAMILY/TRKA DOMAIN PROTEIN"/>
    <property type="match status" value="1"/>
</dbReference>
<evidence type="ECO:0000259" key="8">
    <source>
        <dbReference type="Pfam" id="PF00999"/>
    </source>
</evidence>
<evidence type="ECO:0000256" key="7">
    <source>
        <dbReference type="SAM" id="Phobius"/>
    </source>
</evidence>
<feature type="transmembrane region" description="Helical" evidence="7">
    <location>
        <begin position="278"/>
        <end position="297"/>
    </location>
</feature>
<protein>
    <submittedName>
        <fullName evidence="9">Unannotated protein</fullName>
    </submittedName>
</protein>
<evidence type="ECO:0000256" key="6">
    <source>
        <dbReference type="ARBA" id="ARBA00023136"/>
    </source>
</evidence>
<dbReference type="InterPro" id="IPR006153">
    <property type="entry name" value="Cation/H_exchanger_TM"/>
</dbReference>
<feature type="transmembrane region" description="Helical" evidence="7">
    <location>
        <begin position="303"/>
        <end position="323"/>
    </location>
</feature>
<gene>
    <name evidence="9" type="ORF">UFOPK1561_00339</name>
</gene>
<keyword evidence="3" id="KW-0813">Transport</keyword>
<evidence type="ECO:0000313" key="9">
    <source>
        <dbReference type="EMBL" id="CAB4551871.1"/>
    </source>
</evidence>
<evidence type="ECO:0000256" key="2">
    <source>
        <dbReference type="ARBA" id="ARBA00005551"/>
    </source>
</evidence>